<keyword evidence="6" id="KW-1185">Reference proteome</keyword>
<dbReference type="Pfam" id="PF03514">
    <property type="entry name" value="GRAS"/>
    <property type="match status" value="1"/>
</dbReference>
<comment type="caution">
    <text evidence="5">The sequence shown here is derived from an EMBL/GenBank/DDBJ whole genome shotgun (WGS) entry which is preliminary data.</text>
</comment>
<feature type="region of interest" description="Disordered" evidence="4">
    <location>
        <begin position="275"/>
        <end position="299"/>
    </location>
</feature>
<evidence type="ECO:0000256" key="1">
    <source>
        <dbReference type="ARBA" id="ARBA00023015"/>
    </source>
</evidence>
<feature type="region of interest" description="Leucine repeat II (LRII)" evidence="3">
    <location>
        <begin position="467"/>
        <end position="499"/>
    </location>
</feature>
<proteinExistence type="inferred from homology"/>
<evidence type="ECO:0000313" key="5">
    <source>
        <dbReference type="EMBL" id="KAK8489696.1"/>
    </source>
</evidence>
<feature type="short sequence motif" description="VHIID" evidence="3">
    <location>
        <begin position="417"/>
        <end position="421"/>
    </location>
</feature>
<feature type="region of interest" description="Leucine repeat I (LRI)" evidence="3">
    <location>
        <begin position="307"/>
        <end position="367"/>
    </location>
</feature>
<comment type="similarity">
    <text evidence="3">Belongs to the GRAS family.</text>
</comment>
<dbReference type="InterPro" id="IPR005202">
    <property type="entry name" value="TF_GRAS"/>
</dbReference>
<feature type="region of interest" description="SAW" evidence="3">
    <location>
        <begin position="605"/>
        <end position="680"/>
    </location>
</feature>
<dbReference type="PROSITE" id="PS50985">
    <property type="entry name" value="GRAS"/>
    <property type="match status" value="1"/>
</dbReference>
<organism evidence="5 6">
    <name type="scientific">Hibiscus sabdariffa</name>
    <name type="common">roselle</name>
    <dbReference type="NCBI Taxonomy" id="183260"/>
    <lineage>
        <taxon>Eukaryota</taxon>
        <taxon>Viridiplantae</taxon>
        <taxon>Streptophyta</taxon>
        <taxon>Embryophyta</taxon>
        <taxon>Tracheophyta</taxon>
        <taxon>Spermatophyta</taxon>
        <taxon>Magnoliopsida</taxon>
        <taxon>eudicotyledons</taxon>
        <taxon>Gunneridae</taxon>
        <taxon>Pentapetalae</taxon>
        <taxon>rosids</taxon>
        <taxon>malvids</taxon>
        <taxon>Malvales</taxon>
        <taxon>Malvaceae</taxon>
        <taxon>Malvoideae</taxon>
        <taxon>Hibiscus</taxon>
    </lineage>
</organism>
<evidence type="ECO:0000256" key="4">
    <source>
        <dbReference type="SAM" id="MobiDB-lite"/>
    </source>
</evidence>
<reference evidence="5 6" key="1">
    <citation type="journal article" date="2024" name="G3 (Bethesda)">
        <title>Genome assembly of Hibiscus sabdariffa L. provides insights into metabolisms of medicinal natural products.</title>
        <authorList>
            <person name="Kim T."/>
        </authorList>
    </citation>
    <scope>NUCLEOTIDE SEQUENCE [LARGE SCALE GENOMIC DNA]</scope>
    <source>
        <strain evidence="5">TK-2024</strain>
        <tissue evidence="5">Old leaves</tissue>
    </source>
</reference>
<evidence type="ECO:0000256" key="3">
    <source>
        <dbReference type="PROSITE-ProRule" id="PRU01191"/>
    </source>
</evidence>
<accession>A0ABR2A9K7</accession>
<protein>
    <submittedName>
        <fullName evidence="5">Uncharacterized protein</fullName>
    </submittedName>
</protein>
<gene>
    <name evidence="5" type="ORF">V6N12_038635</name>
</gene>
<keyword evidence="2" id="KW-0804">Transcription</keyword>
<feature type="compositionally biased region" description="Basic and acidic residues" evidence="4">
    <location>
        <begin position="203"/>
        <end position="214"/>
    </location>
</feature>
<sequence>MDKEANSSSSPSEDSDFSDTVLKYISQVLLEEDIKEKPCMFHDSLALQAAEKSLYDVLGESYPPRDQASLCSDHSTYTSSSSCASSSFDSRWNGDFAEYNDKPSLLQTSFPDDSVFWSAVNSCSQSAARFQNGSDSNRNGLVSSYMSELAISNNFSENEVALHYKRGVDEASKFLPKCNQLTIDFESNVRTSELKQKAPKTVVKVENDGKEHSPPHLTGKKNHEREDEDLEEGRNNKQSAVSGDESELSDMFDKVLICGGRNEEFPACTADETLQNEPGKTLQPMEETNESGSGKARVKKKGKKKVVDLRNLLILCAQAVSSDDGVTAKELIKQIKQHSSTFGDGFQRLAHYFVDALEARLTGTGTQIYTPHTAKRTSAADMLKAYHLYLSACPFMKMAIFFANDYIFKVAEKATTLHVIDFGIFYGFQWPALIHRLANRPGGPPKLRITGIEFPRHGFRPAAAVQETGHRLARYCERYSVPFEFNAVAQKWETIQTEDLKINSNEAIAVNCLFRFKNLLDETIVLNSPRDTVLNLVWKINPDIFVHSIVNGSYSAPFFVTRVRETLFHFSALFDMCETNIRHEDHMRLMLEQKFYGPEIMNVVACEGTERVERPESYKQWQVRTARAGFTQLPLDPELMKKVREKVKECYHSDFIMDVDSRWMLQGWKGRILYASSAWVPTTS</sequence>
<dbReference type="PANTHER" id="PTHR31636">
    <property type="entry name" value="OSJNBA0084A10.13 PROTEIN-RELATED"/>
    <property type="match status" value="1"/>
</dbReference>
<feature type="region of interest" description="VHIID" evidence="3">
    <location>
        <begin position="386"/>
        <end position="451"/>
    </location>
</feature>
<evidence type="ECO:0000313" key="6">
    <source>
        <dbReference type="Proteomes" id="UP001472677"/>
    </source>
</evidence>
<dbReference type="Proteomes" id="UP001472677">
    <property type="component" value="Unassembled WGS sequence"/>
</dbReference>
<evidence type="ECO:0000256" key="2">
    <source>
        <dbReference type="ARBA" id="ARBA00023163"/>
    </source>
</evidence>
<keyword evidence="1" id="KW-0805">Transcription regulation</keyword>
<comment type="caution">
    <text evidence="3">Lacks conserved residue(s) required for the propagation of feature annotation.</text>
</comment>
<dbReference type="EMBL" id="JBBPBM010000901">
    <property type="protein sequence ID" value="KAK8489696.1"/>
    <property type="molecule type" value="Genomic_DNA"/>
</dbReference>
<feature type="region of interest" description="Disordered" evidence="4">
    <location>
        <begin position="192"/>
        <end position="247"/>
    </location>
</feature>
<name>A0ABR2A9K7_9ROSI</name>